<dbReference type="PANTHER" id="PTHR35271:SF1">
    <property type="entry name" value="ABC TRANSPORTER, SUBSTRATE-BINDING LIPOPROTEIN"/>
    <property type="match status" value="1"/>
</dbReference>
<dbReference type="InterPro" id="IPR007487">
    <property type="entry name" value="ABC_transpt-TYRBP-like"/>
</dbReference>
<proteinExistence type="predicted"/>
<sequence length="325" mass="35396">MIDRRRLITSAIITMLVPQSVSAQQSGKVWRVVFFSVAAGPNPLADSFRRGLKELGYSEGHNLAIQYRWMAGHESQYEEVARELAESEPDVIVTAGHPPAVAAKKAIVQTPIVALAVVNPVGGGLAASISHPGGNLTGFSLEVTPETNAKMLQLLHEAAPKITRIGALWNSANPGSRFYLDAVERAAQSEKLTLNAYDVRRAEDIDVVFRSLRGNVEGLIVFPEGLLWTYRRNIVEAAREAQLATIFGYRDATEMGAFMSYGPDLVDLFKRGAAYVDKIIKGVKPAELPIQQPAKFELVINIKTANALKVVVPPSLLARADEVIE</sequence>
<dbReference type="CDD" id="cd06325">
    <property type="entry name" value="PBP1_ABC_unchar_transporter"/>
    <property type="match status" value="1"/>
</dbReference>
<evidence type="ECO:0000313" key="1">
    <source>
        <dbReference type="EMBL" id="MBH5397980.1"/>
    </source>
</evidence>
<evidence type="ECO:0000313" key="2">
    <source>
        <dbReference type="Proteomes" id="UP000807370"/>
    </source>
</evidence>
<dbReference type="PANTHER" id="PTHR35271">
    <property type="entry name" value="ABC TRANSPORTER, SUBSTRATE-BINDING LIPOPROTEIN-RELATED"/>
    <property type="match status" value="1"/>
</dbReference>
<dbReference type="Proteomes" id="UP000807370">
    <property type="component" value="Unassembled WGS sequence"/>
</dbReference>
<reference evidence="1 2" key="1">
    <citation type="submission" date="2020-07" db="EMBL/GenBank/DDBJ databases">
        <title>Bradyrhizobium diversity isolated from nodules of indigenous legumes of Western Australia.</title>
        <authorList>
            <person name="Klepa M.S."/>
        </authorList>
    </citation>
    <scope>NUCLEOTIDE SEQUENCE [LARGE SCALE GENOMIC DNA]</scope>
    <source>
        <strain evidence="1 2">CNPSo 4010</strain>
    </source>
</reference>
<comment type="caution">
    <text evidence="1">The sequence shown here is derived from an EMBL/GenBank/DDBJ whole genome shotgun (WGS) entry which is preliminary data.</text>
</comment>
<accession>A0ABS0PL89</accession>
<organism evidence="1 2">
    <name type="scientific">Bradyrhizobium agreste</name>
    <dbReference type="NCBI Taxonomy" id="2751811"/>
    <lineage>
        <taxon>Bacteria</taxon>
        <taxon>Pseudomonadati</taxon>
        <taxon>Pseudomonadota</taxon>
        <taxon>Alphaproteobacteria</taxon>
        <taxon>Hyphomicrobiales</taxon>
        <taxon>Nitrobacteraceae</taxon>
        <taxon>Bradyrhizobium</taxon>
    </lineage>
</organism>
<dbReference type="Pfam" id="PF04392">
    <property type="entry name" value="ABC_sub_bind"/>
    <property type="match status" value="1"/>
</dbReference>
<dbReference type="RefSeq" id="WP_197959320.1">
    <property type="nucleotide sequence ID" value="NZ_JACCHP010000005.1"/>
</dbReference>
<gene>
    <name evidence="1" type="ORF">HZZ13_09280</name>
</gene>
<name>A0ABS0PL89_9BRAD</name>
<dbReference type="Gene3D" id="3.40.50.2300">
    <property type="match status" value="2"/>
</dbReference>
<protein>
    <submittedName>
        <fullName evidence="1">ABC transporter substrate-binding protein</fullName>
    </submittedName>
</protein>
<dbReference type="EMBL" id="JACCHP010000005">
    <property type="protein sequence ID" value="MBH5397980.1"/>
    <property type="molecule type" value="Genomic_DNA"/>
</dbReference>
<keyword evidence="2" id="KW-1185">Reference proteome</keyword>